<dbReference type="PANTHER" id="PTHR33018">
    <property type="entry name" value="OS10G0338966 PROTEIN-RELATED"/>
    <property type="match status" value="1"/>
</dbReference>
<dbReference type="PANTHER" id="PTHR33018:SF31">
    <property type="entry name" value="TRANSPOSASE, PTTA_EN_SPM, PLANT"/>
    <property type="match status" value="1"/>
</dbReference>
<dbReference type="EMBL" id="PDCK01000040">
    <property type="protein sequence ID" value="PRQ49543.1"/>
    <property type="molecule type" value="Genomic_DNA"/>
</dbReference>
<dbReference type="STRING" id="74649.A0A2P6RSY5"/>
<protein>
    <submittedName>
        <fullName evidence="1">Uncharacterized protein</fullName>
    </submittedName>
</protein>
<gene>
    <name evidence="1" type="ORF">RchiOBHm_Chr2g0123111</name>
</gene>
<comment type="caution">
    <text evidence="1">The sequence shown here is derived from an EMBL/GenBank/DDBJ whole genome shotgun (WGS) entry which is preliminary data.</text>
</comment>
<proteinExistence type="predicted"/>
<dbReference type="OMA" id="CELRCKY"/>
<reference evidence="1 2" key="1">
    <citation type="journal article" date="2018" name="Nat. Genet.">
        <title>The Rosa genome provides new insights in the design of modern roses.</title>
        <authorList>
            <person name="Bendahmane M."/>
        </authorList>
    </citation>
    <scope>NUCLEOTIDE SEQUENCE [LARGE SCALE GENOMIC DNA]</scope>
    <source>
        <strain evidence="2">cv. Old Blush</strain>
    </source>
</reference>
<dbReference type="AlphaFoldDB" id="A0A2P6RSY5"/>
<accession>A0A2P6RSY5</accession>
<sequence length="144" mass="17044">MVTMNRITRRLIRGRKLTIQINDKGEPYGKAAKEMQSYIGVLARTKIPIVTSDWREVDPDEKQKIWESIQDAYVIPKECKKLVITSAANKWREFKSKLTNKYIIPYMDTPELLENPPDDYRCVKKADWDIFVADRISEKFQWFV</sequence>
<dbReference type="Proteomes" id="UP000238479">
    <property type="component" value="Chromosome 2"/>
</dbReference>
<evidence type="ECO:0000313" key="1">
    <source>
        <dbReference type="EMBL" id="PRQ49543.1"/>
    </source>
</evidence>
<name>A0A2P6RSY5_ROSCH</name>
<organism evidence="1 2">
    <name type="scientific">Rosa chinensis</name>
    <name type="common">China rose</name>
    <dbReference type="NCBI Taxonomy" id="74649"/>
    <lineage>
        <taxon>Eukaryota</taxon>
        <taxon>Viridiplantae</taxon>
        <taxon>Streptophyta</taxon>
        <taxon>Embryophyta</taxon>
        <taxon>Tracheophyta</taxon>
        <taxon>Spermatophyta</taxon>
        <taxon>Magnoliopsida</taxon>
        <taxon>eudicotyledons</taxon>
        <taxon>Gunneridae</taxon>
        <taxon>Pentapetalae</taxon>
        <taxon>rosids</taxon>
        <taxon>fabids</taxon>
        <taxon>Rosales</taxon>
        <taxon>Rosaceae</taxon>
        <taxon>Rosoideae</taxon>
        <taxon>Rosoideae incertae sedis</taxon>
        <taxon>Rosa</taxon>
    </lineage>
</organism>
<keyword evidence="2" id="KW-1185">Reference proteome</keyword>
<evidence type="ECO:0000313" key="2">
    <source>
        <dbReference type="Proteomes" id="UP000238479"/>
    </source>
</evidence>
<dbReference type="Gramene" id="PRQ49543">
    <property type="protein sequence ID" value="PRQ49543"/>
    <property type="gene ID" value="RchiOBHm_Chr2g0123111"/>
</dbReference>